<dbReference type="InterPro" id="IPR050487">
    <property type="entry name" value="FtsQ_DivIB"/>
</dbReference>
<evidence type="ECO:0000259" key="9">
    <source>
        <dbReference type="PROSITE" id="PS51779"/>
    </source>
</evidence>
<feature type="transmembrane region" description="Helical" evidence="8">
    <location>
        <begin position="30"/>
        <end position="48"/>
    </location>
</feature>
<comment type="caution">
    <text evidence="10">The sequence shown here is derived from an EMBL/GenBank/DDBJ whole genome shotgun (WGS) entry which is preliminary data.</text>
</comment>
<evidence type="ECO:0000256" key="7">
    <source>
        <dbReference type="ARBA" id="ARBA00023306"/>
    </source>
</evidence>
<dbReference type="InterPro" id="IPR013685">
    <property type="entry name" value="POTRA_FtsQ_type"/>
</dbReference>
<evidence type="ECO:0000256" key="4">
    <source>
        <dbReference type="ARBA" id="ARBA00022692"/>
    </source>
</evidence>
<evidence type="ECO:0000313" key="11">
    <source>
        <dbReference type="Proteomes" id="UP000654482"/>
    </source>
</evidence>
<protein>
    <submittedName>
        <fullName evidence="10">FtsQ-type POTRA domain-containing protein</fullName>
    </submittedName>
</protein>
<accession>A0A8J7B6E0</accession>
<dbReference type="AlphaFoldDB" id="A0A8J7B6E0"/>
<dbReference type="InterPro" id="IPR034746">
    <property type="entry name" value="POTRA"/>
</dbReference>
<keyword evidence="3" id="KW-0132">Cell division</keyword>
<keyword evidence="7" id="KW-0131">Cell cycle</keyword>
<keyword evidence="5 8" id="KW-1133">Transmembrane helix</keyword>
<dbReference type="RefSeq" id="WP_194027369.1">
    <property type="nucleotide sequence ID" value="NZ_JADEWZ010000001.1"/>
</dbReference>
<sequence>MTSIASVSPAELQNRRQRLKRRRKIKVLQGLWRSLLVSSIAGGLFWAISQPYWIVQNPDQIEIEGNQLLSAQSIRTLLALSYPKPLWQLQPDRLSQRIKASAPIAEARVTRQLLPPGLTVEVKERHPVAIVLPSTRSKNNSISPETPAFVDEQGFLMPQSSYTKLAPSQLPKLEVMGLNADIAPYWSEIYQTTRQTALKIFTIDFQNPSNLILKTELGEAHFGHYTPRFPEQLETLAQMRTLPNQIESSEIDYIDLTNPDSPSIQLRKVAARLSQ</sequence>
<feature type="domain" description="POTRA" evidence="9">
    <location>
        <begin position="56"/>
        <end position="125"/>
    </location>
</feature>
<evidence type="ECO:0000256" key="6">
    <source>
        <dbReference type="ARBA" id="ARBA00023136"/>
    </source>
</evidence>
<dbReference type="PANTHER" id="PTHR37820:SF1">
    <property type="entry name" value="CELL DIVISION PROTEIN FTSQ"/>
    <property type="match status" value="1"/>
</dbReference>
<name>A0A8J7B6E0_9CYAN</name>
<evidence type="ECO:0000256" key="1">
    <source>
        <dbReference type="ARBA" id="ARBA00004370"/>
    </source>
</evidence>
<evidence type="ECO:0000256" key="3">
    <source>
        <dbReference type="ARBA" id="ARBA00022618"/>
    </source>
</evidence>
<evidence type="ECO:0000313" key="10">
    <source>
        <dbReference type="EMBL" id="MBE9114274.1"/>
    </source>
</evidence>
<comment type="subcellular location">
    <subcellularLocation>
        <location evidence="1">Membrane</location>
    </subcellularLocation>
</comment>
<proteinExistence type="predicted"/>
<dbReference type="Proteomes" id="UP000654482">
    <property type="component" value="Unassembled WGS sequence"/>
</dbReference>
<evidence type="ECO:0000256" key="8">
    <source>
        <dbReference type="SAM" id="Phobius"/>
    </source>
</evidence>
<keyword evidence="4 8" id="KW-0812">Transmembrane</keyword>
<organism evidence="10 11">
    <name type="scientific">Lusitaniella coriacea LEGE 07157</name>
    <dbReference type="NCBI Taxonomy" id="945747"/>
    <lineage>
        <taxon>Bacteria</taxon>
        <taxon>Bacillati</taxon>
        <taxon>Cyanobacteriota</taxon>
        <taxon>Cyanophyceae</taxon>
        <taxon>Spirulinales</taxon>
        <taxon>Lusitaniellaceae</taxon>
        <taxon>Lusitaniella</taxon>
    </lineage>
</organism>
<gene>
    <name evidence="10" type="ORF">IQ249_00035</name>
</gene>
<dbReference type="PANTHER" id="PTHR37820">
    <property type="entry name" value="CELL DIVISION PROTEIN DIVIB"/>
    <property type="match status" value="1"/>
</dbReference>
<evidence type="ECO:0000256" key="2">
    <source>
        <dbReference type="ARBA" id="ARBA00022475"/>
    </source>
</evidence>
<dbReference type="GO" id="GO:0051301">
    <property type="term" value="P:cell division"/>
    <property type="evidence" value="ECO:0007669"/>
    <property type="project" value="UniProtKB-KW"/>
</dbReference>
<keyword evidence="2" id="KW-1003">Cell membrane</keyword>
<evidence type="ECO:0000256" key="5">
    <source>
        <dbReference type="ARBA" id="ARBA00022989"/>
    </source>
</evidence>
<reference evidence="10" key="1">
    <citation type="submission" date="2020-10" db="EMBL/GenBank/DDBJ databases">
        <authorList>
            <person name="Castelo-Branco R."/>
            <person name="Eusebio N."/>
            <person name="Adriana R."/>
            <person name="Vieira A."/>
            <person name="Brugerolle De Fraissinette N."/>
            <person name="Rezende De Castro R."/>
            <person name="Schneider M.P."/>
            <person name="Vasconcelos V."/>
            <person name="Leao P.N."/>
        </authorList>
    </citation>
    <scope>NUCLEOTIDE SEQUENCE</scope>
    <source>
        <strain evidence="10">LEGE 07157</strain>
    </source>
</reference>
<dbReference type="EMBL" id="JADEWZ010000001">
    <property type="protein sequence ID" value="MBE9114274.1"/>
    <property type="molecule type" value="Genomic_DNA"/>
</dbReference>
<keyword evidence="6 8" id="KW-0472">Membrane</keyword>
<keyword evidence="11" id="KW-1185">Reference proteome</keyword>
<dbReference type="GO" id="GO:0005886">
    <property type="term" value="C:plasma membrane"/>
    <property type="evidence" value="ECO:0007669"/>
    <property type="project" value="TreeGrafter"/>
</dbReference>
<dbReference type="Gene3D" id="3.10.20.310">
    <property type="entry name" value="membrane protein fhac"/>
    <property type="match status" value="1"/>
</dbReference>
<dbReference type="Pfam" id="PF08478">
    <property type="entry name" value="POTRA_1"/>
    <property type="match status" value="1"/>
</dbReference>
<dbReference type="PROSITE" id="PS51779">
    <property type="entry name" value="POTRA"/>
    <property type="match status" value="1"/>
</dbReference>